<name>A0A9D1YXH5_9MICO</name>
<sequence>MAKSLRLWSLALVTVLIAAVLVAMPHLDRDADAANASDFDAGYIISDENFYNGSAMTSAAQVQSFLESKNAGCKSGQTCILNYR</sequence>
<proteinExistence type="predicted"/>
<gene>
    <name evidence="1" type="ORF">H9830_11570</name>
</gene>
<organism evidence="1 2">
    <name type="scientific">Candidatus Agrococcus pullicola</name>
    <dbReference type="NCBI Taxonomy" id="2838429"/>
    <lineage>
        <taxon>Bacteria</taxon>
        <taxon>Bacillati</taxon>
        <taxon>Actinomycetota</taxon>
        <taxon>Actinomycetes</taxon>
        <taxon>Micrococcales</taxon>
        <taxon>Microbacteriaceae</taxon>
        <taxon>Agrococcus</taxon>
    </lineage>
</organism>
<feature type="non-terminal residue" evidence="1">
    <location>
        <position position="84"/>
    </location>
</feature>
<dbReference type="Proteomes" id="UP000824005">
    <property type="component" value="Unassembled WGS sequence"/>
</dbReference>
<reference evidence="1" key="1">
    <citation type="journal article" date="2021" name="PeerJ">
        <title>Extensive microbial diversity within the chicken gut microbiome revealed by metagenomics and culture.</title>
        <authorList>
            <person name="Gilroy R."/>
            <person name="Ravi A."/>
            <person name="Getino M."/>
            <person name="Pursley I."/>
            <person name="Horton D.L."/>
            <person name="Alikhan N.F."/>
            <person name="Baker D."/>
            <person name="Gharbi K."/>
            <person name="Hall N."/>
            <person name="Watson M."/>
            <person name="Adriaenssens E.M."/>
            <person name="Foster-Nyarko E."/>
            <person name="Jarju S."/>
            <person name="Secka A."/>
            <person name="Antonio M."/>
            <person name="Oren A."/>
            <person name="Chaudhuri R.R."/>
            <person name="La Ragione R."/>
            <person name="Hildebrand F."/>
            <person name="Pallen M.J."/>
        </authorList>
    </citation>
    <scope>NUCLEOTIDE SEQUENCE</scope>
    <source>
        <strain evidence="1">ChiGjej1B1-98</strain>
    </source>
</reference>
<evidence type="ECO:0000313" key="1">
    <source>
        <dbReference type="EMBL" id="HIY66900.1"/>
    </source>
</evidence>
<protein>
    <submittedName>
        <fullName evidence="1">Uncharacterized protein</fullName>
    </submittedName>
</protein>
<evidence type="ECO:0000313" key="2">
    <source>
        <dbReference type="Proteomes" id="UP000824005"/>
    </source>
</evidence>
<dbReference type="AlphaFoldDB" id="A0A9D1YXH5"/>
<dbReference type="EMBL" id="DXDC01000350">
    <property type="protein sequence ID" value="HIY66900.1"/>
    <property type="molecule type" value="Genomic_DNA"/>
</dbReference>
<accession>A0A9D1YXH5</accession>
<comment type="caution">
    <text evidence="1">The sequence shown here is derived from an EMBL/GenBank/DDBJ whole genome shotgun (WGS) entry which is preliminary data.</text>
</comment>
<reference evidence="1" key="2">
    <citation type="submission" date="2021-04" db="EMBL/GenBank/DDBJ databases">
        <authorList>
            <person name="Gilroy R."/>
        </authorList>
    </citation>
    <scope>NUCLEOTIDE SEQUENCE</scope>
    <source>
        <strain evidence="1">ChiGjej1B1-98</strain>
    </source>
</reference>